<evidence type="ECO:0000259" key="5">
    <source>
        <dbReference type="PROSITE" id="PS50950"/>
    </source>
</evidence>
<keyword evidence="2" id="KW-0863">Zinc-finger</keyword>
<keyword evidence="1" id="KW-0479">Metal-binding</keyword>
<organism evidence="6 7">
    <name type="scientific">Castilleja foliolosa</name>
    <dbReference type="NCBI Taxonomy" id="1961234"/>
    <lineage>
        <taxon>Eukaryota</taxon>
        <taxon>Viridiplantae</taxon>
        <taxon>Streptophyta</taxon>
        <taxon>Embryophyta</taxon>
        <taxon>Tracheophyta</taxon>
        <taxon>Spermatophyta</taxon>
        <taxon>Magnoliopsida</taxon>
        <taxon>eudicotyledons</taxon>
        <taxon>Gunneridae</taxon>
        <taxon>Pentapetalae</taxon>
        <taxon>asterids</taxon>
        <taxon>lamiids</taxon>
        <taxon>Lamiales</taxon>
        <taxon>Orobanchaceae</taxon>
        <taxon>Pedicularideae</taxon>
        <taxon>Castillejinae</taxon>
        <taxon>Castilleja</taxon>
    </lineage>
</organism>
<name>A0ABD3B780_9LAMI</name>
<evidence type="ECO:0000256" key="1">
    <source>
        <dbReference type="ARBA" id="ARBA00022723"/>
    </source>
</evidence>
<sequence length="225" mass="25124">MKENQRKCMKCGRSPSDDPTVKLYRFPLPGIRNTLRCELWAKFCFPKMEQEKLCSAEFQKKLYSEHRMICDKHFKKTAFIDFTLKTLHKFAVPEDEHVKINLQQAGATKQLPQGTWVKKVVIPIPSVMDTVPGTSTALVTTAQEAHKKVVIPIPSVMDTVPGTSTALVTAAQEAHKKVVIPIPSVMDTVPGTSTALVTTAQEAHKVTHYNKATHCILPFWVISNS</sequence>
<dbReference type="GO" id="GO:0008270">
    <property type="term" value="F:zinc ion binding"/>
    <property type="evidence" value="ECO:0007669"/>
    <property type="project" value="UniProtKB-KW"/>
</dbReference>
<evidence type="ECO:0000313" key="6">
    <source>
        <dbReference type="EMBL" id="KAL3613001.1"/>
    </source>
</evidence>
<evidence type="ECO:0000313" key="7">
    <source>
        <dbReference type="Proteomes" id="UP001632038"/>
    </source>
</evidence>
<keyword evidence="7" id="KW-1185">Reference proteome</keyword>
<gene>
    <name evidence="6" type="ORF">CASFOL_043159</name>
</gene>
<feature type="domain" description="THAP-type" evidence="5">
    <location>
        <begin position="1"/>
        <end position="96"/>
    </location>
</feature>
<dbReference type="AlphaFoldDB" id="A0ABD3B780"/>
<keyword evidence="4" id="KW-0238">DNA-binding</keyword>
<comment type="caution">
    <text evidence="6">The sequence shown here is derived from an EMBL/GenBank/DDBJ whole genome shotgun (WGS) entry which is preliminary data.</text>
</comment>
<evidence type="ECO:0000256" key="2">
    <source>
        <dbReference type="ARBA" id="ARBA00022771"/>
    </source>
</evidence>
<dbReference type="GO" id="GO:0003677">
    <property type="term" value="F:DNA binding"/>
    <property type="evidence" value="ECO:0007669"/>
    <property type="project" value="UniProtKB-KW"/>
</dbReference>
<accession>A0ABD3B780</accession>
<dbReference type="EMBL" id="JAVIJP010000444">
    <property type="protein sequence ID" value="KAL3613001.1"/>
    <property type="molecule type" value="Genomic_DNA"/>
</dbReference>
<dbReference type="Proteomes" id="UP001632038">
    <property type="component" value="Unassembled WGS sequence"/>
</dbReference>
<keyword evidence="3" id="KW-0862">Zinc</keyword>
<dbReference type="InterPro" id="IPR006612">
    <property type="entry name" value="THAP_Znf"/>
</dbReference>
<dbReference type="SUPFAM" id="SSF57716">
    <property type="entry name" value="Glucocorticoid receptor-like (DNA-binding domain)"/>
    <property type="match status" value="1"/>
</dbReference>
<protein>
    <recommendedName>
        <fullName evidence="5">THAP-type domain-containing protein</fullName>
    </recommendedName>
</protein>
<dbReference type="PROSITE" id="PS50950">
    <property type="entry name" value="ZF_THAP"/>
    <property type="match status" value="1"/>
</dbReference>
<evidence type="ECO:0000256" key="4">
    <source>
        <dbReference type="ARBA" id="ARBA00023125"/>
    </source>
</evidence>
<evidence type="ECO:0000256" key="3">
    <source>
        <dbReference type="ARBA" id="ARBA00022833"/>
    </source>
</evidence>
<proteinExistence type="predicted"/>
<reference evidence="7" key="1">
    <citation type="journal article" date="2024" name="IScience">
        <title>Strigolactones Initiate the Formation of Haustorium-like Structures in Castilleja.</title>
        <authorList>
            <person name="Buerger M."/>
            <person name="Peterson D."/>
            <person name="Chory J."/>
        </authorList>
    </citation>
    <scope>NUCLEOTIDE SEQUENCE [LARGE SCALE GENOMIC DNA]</scope>
</reference>